<evidence type="ECO:0000313" key="4">
    <source>
        <dbReference type="Proteomes" id="UP000626026"/>
    </source>
</evidence>
<dbReference type="PANTHER" id="PTHR23028">
    <property type="entry name" value="ACETYLTRANSFERASE"/>
    <property type="match status" value="1"/>
</dbReference>
<feature type="transmembrane region" description="Helical" evidence="1">
    <location>
        <begin position="250"/>
        <end position="266"/>
    </location>
</feature>
<dbReference type="EMBL" id="JACTVA010000016">
    <property type="protein sequence ID" value="MBC9207370.1"/>
    <property type="molecule type" value="Genomic_DNA"/>
</dbReference>
<feature type="transmembrane region" description="Helical" evidence="1">
    <location>
        <begin position="91"/>
        <end position="109"/>
    </location>
</feature>
<feature type="transmembrane region" description="Helical" evidence="1">
    <location>
        <begin position="224"/>
        <end position="243"/>
    </location>
</feature>
<keyword evidence="1" id="KW-1133">Transmembrane helix</keyword>
<evidence type="ECO:0000313" key="3">
    <source>
        <dbReference type="EMBL" id="MBC9207370.1"/>
    </source>
</evidence>
<dbReference type="InterPro" id="IPR050879">
    <property type="entry name" value="Acyltransferase_3"/>
</dbReference>
<organism evidence="3 4">
    <name type="scientific">Teichococcus aerophilus</name>
    <dbReference type="NCBI Taxonomy" id="1224513"/>
    <lineage>
        <taxon>Bacteria</taxon>
        <taxon>Pseudomonadati</taxon>
        <taxon>Pseudomonadota</taxon>
        <taxon>Alphaproteobacteria</taxon>
        <taxon>Acetobacterales</taxon>
        <taxon>Roseomonadaceae</taxon>
        <taxon>Roseomonas</taxon>
    </lineage>
</organism>
<sequence length="389" mass="42722">MSLPKAENGSITWSVGPSHDYVAPLDGLRALSILLVVLGHYGLGSLLPGTFGVTVFFFISGFLITRQLMLEQQRKGRVRLGPFLARRLLRLWPALIVVVPIASLINVQAGGTTSPSQVMAGLFYFTNYMALFEPYNTGPGGMDSPLAPLWSIAVELHFYALFPFLFVAVRSRARLIGILAVLIVAIIAWRTVLAGQCVATGPACTEGLGAFRTAFSTDMRLDSILYGVLMSLLLNTGAAPLLLRLFNARATLVVSLLIVLASLAIRDPTFRSSLRYTMQGIGLFLGFGCVLFGPRHGWTRRLLASRPAVLLGRWSYSLYLWHLAVLVCAVPLLPEALWKPAILDMRPSLFWLLVVMPALAAISTAIAAVSYEWVERPPQRLRRFLRQPS</sequence>
<feature type="transmembrane region" description="Helical" evidence="1">
    <location>
        <begin position="318"/>
        <end position="337"/>
    </location>
</feature>
<feature type="transmembrane region" description="Helical" evidence="1">
    <location>
        <begin position="349"/>
        <end position="374"/>
    </location>
</feature>
<accession>A0ABR7RMK4</accession>
<dbReference type="Pfam" id="PF01757">
    <property type="entry name" value="Acyl_transf_3"/>
    <property type="match status" value="1"/>
</dbReference>
<reference evidence="3 4" key="1">
    <citation type="journal article" date="2013" name="Int. J. Syst. Evol. Microbiol.">
        <title>Roseomonas aerophila sp. nov., isolated from air.</title>
        <authorList>
            <person name="Kim S.J."/>
            <person name="Weon H.Y."/>
            <person name="Ahn J.H."/>
            <person name="Hong S.B."/>
            <person name="Seok S.J."/>
            <person name="Whang K.S."/>
            <person name="Kwon S.W."/>
        </authorList>
    </citation>
    <scope>NUCLEOTIDE SEQUENCE [LARGE SCALE GENOMIC DNA]</scope>
    <source>
        <strain evidence="3 4">NBRC 108923</strain>
    </source>
</reference>
<dbReference type="GO" id="GO:0016746">
    <property type="term" value="F:acyltransferase activity"/>
    <property type="evidence" value="ECO:0007669"/>
    <property type="project" value="UniProtKB-KW"/>
</dbReference>
<feature type="transmembrane region" description="Helical" evidence="1">
    <location>
        <begin position="49"/>
        <end position="70"/>
    </location>
</feature>
<keyword evidence="3" id="KW-0012">Acyltransferase</keyword>
<dbReference type="RefSeq" id="WP_187784535.1">
    <property type="nucleotide sequence ID" value="NZ_JACTVA010000016.1"/>
</dbReference>
<keyword evidence="4" id="KW-1185">Reference proteome</keyword>
<evidence type="ECO:0000256" key="1">
    <source>
        <dbReference type="SAM" id="Phobius"/>
    </source>
</evidence>
<protein>
    <submittedName>
        <fullName evidence="3">Acyltransferase</fullName>
    </submittedName>
</protein>
<feature type="domain" description="Acyltransferase 3" evidence="2">
    <location>
        <begin position="25"/>
        <end position="361"/>
    </location>
</feature>
<feature type="transmembrane region" description="Helical" evidence="1">
    <location>
        <begin position="175"/>
        <end position="192"/>
    </location>
</feature>
<keyword evidence="1" id="KW-0812">Transmembrane</keyword>
<proteinExistence type="predicted"/>
<name>A0ABR7RMK4_9PROT</name>
<gene>
    <name evidence="3" type="ORF">IBL26_11025</name>
</gene>
<feature type="transmembrane region" description="Helical" evidence="1">
    <location>
        <begin position="278"/>
        <end position="298"/>
    </location>
</feature>
<dbReference type="PANTHER" id="PTHR23028:SF53">
    <property type="entry name" value="ACYL_TRANSF_3 DOMAIN-CONTAINING PROTEIN"/>
    <property type="match status" value="1"/>
</dbReference>
<evidence type="ECO:0000259" key="2">
    <source>
        <dbReference type="Pfam" id="PF01757"/>
    </source>
</evidence>
<dbReference type="Proteomes" id="UP000626026">
    <property type="component" value="Unassembled WGS sequence"/>
</dbReference>
<keyword evidence="3" id="KW-0808">Transferase</keyword>
<comment type="caution">
    <text evidence="3">The sequence shown here is derived from an EMBL/GenBank/DDBJ whole genome shotgun (WGS) entry which is preliminary data.</text>
</comment>
<keyword evidence="1" id="KW-0472">Membrane</keyword>
<feature type="transmembrane region" description="Helical" evidence="1">
    <location>
        <begin position="149"/>
        <end position="168"/>
    </location>
</feature>
<dbReference type="InterPro" id="IPR002656">
    <property type="entry name" value="Acyl_transf_3_dom"/>
</dbReference>